<evidence type="ECO:0000313" key="2">
    <source>
        <dbReference type="EMBL" id="CAI9113899.1"/>
    </source>
</evidence>
<feature type="transmembrane region" description="Helical" evidence="1">
    <location>
        <begin position="13"/>
        <end position="31"/>
    </location>
</feature>
<reference evidence="2" key="1">
    <citation type="submission" date="2023-03" db="EMBL/GenBank/DDBJ databases">
        <authorList>
            <person name="Julca I."/>
        </authorList>
    </citation>
    <scope>NUCLEOTIDE SEQUENCE</scope>
</reference>
<feature type="transmembrane region" description="Helical" evidence="1">
    <location>
        <begin position="76"/>
        <end position="93"/>
    </location>
</feature>
<dbReference type="PANTHER" id="PTHR35462:SF2">
    <property type="entry name" value="TRANSMEMBRANE PROTEIN"/>
    <property type="match status" value="1"/>
</dbReference>
<keyword evidence="1" id="KW-0472">Membrane</keyword>
<dbReference type="PANTHER" id="PTHR35462">
    <property type="match status" value="1"/>
</dbReference>
<sequence>MENGDDWFALDKLYHLVFGFCTAIVFTLFANRTRYAFIRTRSIWVGSILSLLAGAAKETADEMGYFKSAGASVKDAVFDLLGTLMAALALSIFRSYNMIQVGGGHEYAGQIKNAVEMV</sequence>
<keyword evidence="1" id="KW-1133">Transmembrane helix</keyword>
<gene>
    <name evidence="2" type="ORF">OLC1_LOCUS20807</name>
</gene>
<keyword evidence="3" id="KW-1185">Reference proteome</keyword>
<dbReference type="EMBL" id="OX459124">
    <property type="protein sequence ID" value="CAI9113899.1"/>
    <property type="molecule type" value="Genomic_DNA"/>
</dbReference>
<protein>
    <submittedName>
        <fullName evidence="2">OLC1v1014599C1</fullName>
    </submittedName>
</protein>
<name>A0AAV1E1U6_OLDCO</name>
<dbReference type="AlphaFoldDB" id="A0AAV1E1U6"/>
<evidence type="ECO:0000256" key="1">
    <source>
        <dbReference type="SAM" id="Phobius"/>
    </source>
</evidence>
<feature type="transmembrane region" description="Helical" evidence="1">
    <location>
        <begin position="38"/>
        <end position="56"/>
    </location>
</feature>
<organism evidence="2 3">
    <name type="scientific">Oldenlandia corymbosa var. corymbosa</name>
    <dbReference type="NCBI Taxonomy" id="529605"/>
    <lineage>
        <taxon>Eukaryota</taxon>
        <taxon>Viridiplantae</taxon>
        <taxon>Streptophyta</taxon>
        <taxon>Embryophyta</taxon>
        <taxon>Tracheophyta</taxon>
        <taxon>Spermatophyta</taxon>
        <taxon>Magnoliopsida</taxon>
        <taxon>eudicotyledons</taxon>
        <taxon>Gunneridae</taxon>
        <taxon>Pentapetalae</taxon>
        <taxon>asterids</taxon>
        <taxon>lamiids</taxon>
        <taxon>Gentianales</taxon>
        <taxon>Rubiaceae</taxon>
        <taxon>Rubioideae</taxon>
        <taxon>Spermacoceae</taxon>
        <taxon>Hedyotis-Oldenlandia complex</taxon>
        <taxon>Oldenlandia</taxon>
    </lineage>
</organism>
<evidence type="ECO:0000313" key="3">
    <source>
        <dbReference type="Proteomes" id="UP001161247"/>
    </source>
</evidence>
<accession>A0AAV1E1U6</accession>
<dbReference type="Proteomes" id="UP001161247">
    <property type="component" value="Chromosome 7"/>
</dbReference>
<proteinExistence type="predicted"/>
<keyword evidence="1" id="KW-0812">Transmembrane</keyword>